<dbReference type="AlphaFoldDB" id="A0A1M5B6E1"/>
<dbReference type="OrthoDB" id="1669312at2"/>
<accession>A0A1M5B6E1</accession>
<evidence type="ECO:0000256" key="1">
    <source>
        <dbReference type="ARBA" id="ARBA00004236"/>
    </source>
</evidence>
<reference evidence="7 8" key="1">
    <citation type="submission" date="2016-11" db="EMBL/GenBank/DDBJ databases">
        <authorList>
            <person name="Jaros S."/>
            <person name="Januszkiewicz K."/>
            <person name="Wedrychowicz H."/>
        </authorList>
    </citation>
    <scope>NUCLEOTIDE SEQUENCE [LARGE SCALE GENOMIC DNA]</scope>
    <source>
        <strain evidence="7 8">DSM 10502</strain>
    </source>
</reference>
<dbReference type="GO" id="GO:0005886">
    <property type="term" value="C:plasma membrane"/>
    <property type="evidence" value="ECO:0007669"/>
    <property type="project" value="UniProtKB-SubCell"/>
</dbReference>
<evidence type="ECO:0000256" key="2">
    <source>
        <dbReference type="ARBA" id="ARBA00022475"/>
    </source>
</evidence>
<dbReference type="RefSeq" id="WP_072936584.1">
    <property type="nucleotide sequence ID" value="NZ_FQUG01000021.1"/>
</dbReference>
<gene>
    <name evidence="7" type="ORF">SAMN02745190_02524</name>
</gene>
<keyword evidence="3 6" id="KW-0812">Transmembrane</keyword>
<evidence type="ECO:0000313" key="7">
    <source>
        <dbReference type="EMBL" id="SHF37857.1"/>
    </source>
</evidence>
<dbReference type="GO" id="GO:0015081">
    <property type="term" value="F:sodium ion transmembrane transporter activity"/>
    <property type="evidence" value="ECO:0007669"/>
    <property type="project" value="InterPro"/>
</dbReference>
<dbReference type="Proteomes" id="UP000184404">
    <property type="component" value="Unassembled WGS sequence"/>
</dbReference>
<evidence type="ECO:0000256" key="5">
    <source>
        <dbReference type="ARBA" id="ARBA00023136"/>
    </source>
</evidence>
<dbReference type="InterPro" id="IPR005899">
    <property type="entry name" value="Na_pump_deCOase"/>
</dbReference>
<keyword evidence="2" id="KW-1003">Cell membrane</keyword>
<keyword evidence="5 6" id="KW-0472">Membrane</keyword>
<organism evidence="7 8">
    <name type="scientific">Schwartzia succinivorans DSM 10502</name>
    <dbReference type="NCBI Taxonomy" id="1123243"/>
    <lineage>
        <taxon>Bacteria</taxon>
        <taxon>Bacillati</taxon>
        <taxon>Bacillota</taxon>
        <taxon>Negativicutes</taxon>
        <taxon>Selenomonadales</taxon>
        <taxon>Selenomonadaceae</taxon>
        <taxon>Schwartzia</taxon>
    </lineage>
</organism>
<dbReference type="STRING" id="1123243.SAMN02745190_02524"/>
<keyword evidence="8" id="KW-1185">Reference proteome</keyword>
<keyword evidence="4 6" id="KW-1133">Transmembrane helix</keyword>
<comment type="subcellular location">
    <subcellularLocation>
        <location evidence="1">Cell membrane</location>
    </subcellularLocation>
</comment>
<dbReference type="NCBIfam" id="TIGR01195">
    <property type="entry name" value="oadG_fam"/>
    <property type="match status" value="1"/>
</dbReference>
<evidence type="ECO:0000256" key="3">
    <source>
        <dbReference type="ARBA" id="ARBA00022692"/>
    </source>
</evidence>
<evidence type="ECO:0000313" key="8">
    <source>
        <dbReference type="Proteomes" id="UP000184404"/>
    </source>
</evidence>
<evidence type="ECO:0000256" key="6">
    <source>
        <dbReference type="SAM" id="Phobius"/>
    </source>
</evidence>
<dbReference type="Pfam" id="PF04277">
    <property type="entry name" value="OAD_gamma"/>
    <property type="match status" value="1"/>
</dbReference>
<proteinExistence type="predicted"/>
<feature type="transmembrane region" description="Helical" evidence="6">
    <location>
        <begin position="12"/>
        <end position="34"/>
    </location>
</feature>
<dbReference type="GO" id="GO:0036376">
    <property type="term" value="P:sodium ion export across plasma membrane"/>
    <property type="evidence" value="ECO:0007669"/>
    <property type="project" value="InterPro"/>
</dbReference>
<evidence type="ECO:0000256" key="4">
    <source>
        <dbReference type="ARBA" id="ARBA00022989"/>
    </source>
</evidence>
<name>A0A1M5B6E1_9FIRM</name>
<sequence length="116" mass="11969">MGHPVTTNPLIIMLINMSIVFVVLMGLSAMIRLIHLCDPTAKAKEEKKPAAAPKAAAPAAAAPAAAPKADNSAVIAVIAAAVAAYDSEARIVTVRPIESTVWKNNARATALNNTVC</sequence>
<protein>
    <submittedName>
        <fullName evidence="7">Sodium pump decarboxylases, gamma subunit</fullName>
    </submittedName>
</protein>
<dbReference type="EMBL" id="FQUG01000021">
    <property type="protein sequence ID" value="SHF37857.1"/>
    <property type="molecule type" value="Genomic_DNA"/>
</dbReference>